<dbReference type="GO" id="GO:0005737">
    <property type="term" value="C:cytoplasm"/>
    <property type="evidence" value="ECO:0007669"/>
    <property type="project" value="TreeGrafter"/>
</dbReference>
<protein>
    <recommendedName>
        <fullName evidence="3">FHA domain-containing protein</fullName>
    </recommendedName>
</protein>
<feature type="compositionally biased region" description="Polar residues" evidence="1">
    <location>
        <begin position="418"/>
        <end position="432"/>
    </location>
</feature>
<feature type="region of interest" description="Disordered" evidence="1">
    <location>
        <begin position="403"/>
        <end position="480"/>
    </location>
</feature>
<accession>A0AAD5WT40</accession>
<feature type="compositionally biased region" description="Polar residues" evidence="1">
    <location>
        <begin position="20"/>
        <end position="35"/>
    </location>
</feature>
<feature type="transmembrane region" description="Helical" evidence="2">
    <location>
        <begin position="700"/>
        <end position="720"/>
    </location>
</feature>
<feature type="region of interest" description="Disordered" evidence="1">
    <location>
        <begin position="587"/>
        <end position="643"/>
    </location>
</feature>
<dbReference type="SMART" id="SM00240">
    <property type="entry name" value="FHA"/>
    <property type="match status" value="1"/>
</dbReference>
<organism evidence="4 5">
    <name type="scientific">Zalerion maritima</name>
    <dbReference type="NCBI Taxonomy" id="339359"/>
    <lineage>
        <taxon>Eukaryota</taxon>
        <taxon>Fungi</taxon>
        <taxon>Dikarya</taxon>
        <taxon>Ascomycota</taxon>
        <taxon>Pezizomycotina</taxon>
        <taxon>Sordariomycetes</taxon>
        <taxon>Lulworthiomycetidae</taxon>
        <taxon>Lulworthiales</taxon>
        <taxon>Lulworthiaceae</taxon>
        <taxon>Zalerion</taxon>
    </lineage>
</organism>
<feature type="compositionally biased region" description="Basic and acidic residues" evidence="1">
    <location>
        <begin position="403"/>
        <end position="412"/>
    </location>
</feature>
<feature type="compositionally biased region" description="Polar residues" evidence="1">
    <location>
        <begin position="347"/>
        <end position="361"/>
    </location>
</feature>
<keyword evidence="2" id="KW-0812">Transmembrane</keyword>
<feature type="compositionally biased region" description="Pro residues" evidence="1">
    <location>
        <begin position="437"/>
        <end position="447"/>
    </location>
</feature>
<feature type="compositionally biased region" description="Basic and acidic residues" evidence="1">
    <location>
        <begin position="615"/>
        <end position="626"/>
    </location>
</feature>
<name>A0AAD5WT40_9PEZI</name>
<feature type="compositionally biased region" description="Polar residues" evidence="1">
    <location>
        <begin position="548"/>
        <end position="559"/>
    </location>
</feature>
<keyword evidence="5" id="KW-1185">Reference proteome</keyword>
<dbReference type="InterPro" id="IPR051176">
    <property type="entry name" value="Cent_Immune-Sig_Mod"/>
</dbReference>
<feature type="compositionally biased region" description="Basic and acidic residues" evidence="1">
    <location>
        <begin position="587"/>
        <end position="608"/>
    </location>
</feature>
<dbReference type="PROSITE" id="PS50006">
    <property type="entry name" value="FHA_DOMAIN"/>
    <property type="match status" value="1"/>
</dbReference>
<proteinExistence type="predicted"/>
<dbReference type="InterPro" id="IPR000253">
    <property type="entry name" value="FHA_dom"/>
</dbReference>
<feature type="domain" description="FHA" evidence="3">
    <location>
        <begin position="189"/>
        <end position="247"/>
    </location>
</feature>
<feature type="compositionally biased region" description="Low complexity" evidence="1">
    <location>
        <begin position="52"/>
        <end position="90"/>
    </location>
</feature>
<gene>
    <name evidence="4" type="ORF">MKZ38_002486</name>
</gene>
<dbReference type="InterPro" id="IPR008984">
    <property type="entry name" value="SMAD_FHA_dom_sf"/>
</dbReference>
<evidence type="ECO:0000256" key="1">
    <source>
        <dbReference type="SAM" id="MobiDB-lite"/>
    </source>
</evidence>
<feature type="region of interest" description="Disordered" evidence="1">
    <location>
        <begin position="542"/>
        <end position="561"/>
    </location>
</feature>
<comment type="caution">
    <text evidence="4">The sequence shown here is derived from an EMBL/GenBank/DDBJ whole genome shotgun (WGS) entry which is preliminary data.</text>
</comment>
<dbReference type="Pfam" id="PF00498">
    <property type="entry name" value="FHA"/>
    <property type="match status" value="1"/>
</dbReference>
<evidence type="ECO:0000313" key="4">
    <source>
        <dbReference type="EMBL" id="KAJ2900353.1"/>
    </source>
</evidence>
<feature type="region of interest" description="Disordered" evidence="1">
    <location>
        <begin position="1"/>
        <end position="154"/>
    </location>
</feature>
<feature type="compositionally biased region" description="Low complexity" evidence="1">
    <location>
        <begin position="669"/>
        <end position="683"/>
    </location>
</feature>
<dbReference type="PANTHER" id="PTHR15715">
    <property type="entry name" value="CENTROSOMAL PROTEIN OF 170 KDA"/>
    <property type="match status" value="1"/>
</dbReference>
<evidence type="ECO:0000313" key="5">
    <source>
        <dbReference type="Proteomes" id="UP001201980"/>
    </source>
</evidence>
<dbReference type="FunFam" id="2.60.200.20:FF:000127">
    <property type="entry name" value="Uncharacterized protein C3H7.13"/>
    <property type="match status" value="1"/>
</dbReference>
<dbReference type="Proteomes" id="UP001201980">
    <property type="component" value="Unassembled WGS sequence"/>
</dbReference>
<dbReference type="SUPFAM" id="SSF49879">
    <property type="entry name" value="SMAD/FHA domain"/>
    <property type="match status" value="1"/>
</dbReference>
<reference evidence="4" key="1">
    <citation type="submission" date="2022-07" db="EMBL/GenBank/DDBJ databases">
        <title>Draft genome sequence of Zalerion maritima ATCC 34329, a (micro)plastics degrading marine fungus.</title>
        <authorList>
            <person name="Paco A."/>
            <person name="Goncalves M.F.M."/>
            <person name="Rocha-Santos T.A.P."/>
            <person name="Alves A."/>
        </authorList>
    </citation>
    <scope>NUCLEOTIDE SEQUENCE</scope>
    <source>
        <strain evidence="4">ATCC 34329</strain>
    </source>
</reference>
<sequence length="730" mass="78825">MTAIANPPNLPSINRPFWAPNSSSHQPVGSAQQSDDFSRFLPPRGGKPLERSNSLSSVSSNSSTSSVSTVLSTPQSNGSSVSSNGDVNVNTWTAPTPRKRPQPKGPWPGPQKNDQPISAGRLPMSNGAIKSGNPNMLPSPLPPQSGMAGRTPASPMENGLGGQVALRLLSLNGTFDQKTISVPFYPDTLRIGRQTNQKTVPTPTNGYFDSKVLSRQHAEIWSDRNTGKVYIRDVKSSNGTFVNGNRLSQENRESDPHELNVGDHLELGIDIVHEDQKTVVHHKVAAKVEHVGFISSKSDAYSGVPDPSSGGNMLQGQGAAGRGRAGSNASMTSNGRMAPTPGGILGNQHNGMGPSRSSWTSQFTTDQIVKRLHQEMRSSRLQSQDLLRTGQFVGALLTKQDVKELEKNDNPEPLKPQINGNMQGSFQANGKTRFTDPPAPPPQQPLPEKPDVARNSEVPSLKRGTTERPKGQKENPSQIAQLAEDLRNTKKELESQNARMKDLEQMLCKERGAREIAEELARRLEAAAATATETKVNGVELDEAFNPPTDTTRSLTNGDHIQPDAAAALQKRLDSLMAEMLDLKQQLKDHKNRAEKAEEERDTSRKSLSEMVIQIREEQAARKAAEDEAQSLKKRGLPKHAAVNGSAGKTIITQEGALVSDEGASKAATSSPPSLSRSSTVTPAKASGQLAQRHAMVQTLPYASMISVVVLGMGLMAYLNGWQPKPRLQR</sequence>
<evidence type="ECO:0000256" key="2">
    <source>
        <dbReference type="SAM" id="Phobius"/>
    </source>
</evidence>
<feature type="region of interest" description="Disordered" evidence="1">
    <location>
        <begin position="660"/>
        <end position="686"/>
    </location>
</feature>
<keyword evidence="2" id="KW-1133">Transmembrane helix</keyword>
<dbReference type="AlphaFoldDB" id="A0AAD5WT40"/>
<evidence type="ECO:0000259" key="3">
    <source>
        <dbReference type="PROSITE" id="PS50006"/>
    </source>
</evidence>
<feature type="region of interest" description="Disordered" evidence="1">
    <location>
        <begin position="297"/>
        <end position="361"/>
    </location>
</feature>
<feature type="compositionally biased region" description="Basic and acidic residues" evidence="1">
    <location>
        <begin position="464"/>
        <end position="473"/>
    </location>
</feature>
<keyword evidence="2" id="KW-0472">Membrane</keyword>
<dbReference type="EMBL" id="JAKWBI020000174">
    <property type="protein sequence ID" value="KAJ2900353.1"/>
    <property type="molecule type" value="Genomic_DNA"/>
</dbReference>
<dbReference type="PANTHER" id="PTHR15715:SF46">
    <property type="entry name" value="TO VACUOLE TARGETING VPS64, PUTATIVE (AFU_ORTHOLOGUE AFUA_2G02420)-RELATED"/>
    <property type="match status" value="1"/>
</dbReference>
<dbReference type="Gene3D" id="2.60.200.20">
    <property type="match status" value="1"/>
</dbReference>